<dbReference type="GO" id="GO:0005634">
    <property type="term" value="C:nucleus"/>
    <property type="evidence" value="ECO:0007669"/>
    <property type="project" value="TreeGrafter"/>
</dbReference>
<reference evidence="12 13" key="1">
    <citation type="submission" date="2020-12" db="EMBL/GenBank/DDBJ databases">
        <title>Effect of drift, selection, and recombination on the evolution of hybrid genomes in Candida yeast pathogens.</title>
        <authorList>
            <person name="Mixao V."/>
            <person name="Ksiezopolska E."/>
            <person name="Saus E."/>
            <person name="Boekhout T."/>
            <person name="Gacser A."/>
            <person name="Gabaldon T."/>
        </authorList>
    </citation>
    <scope>NUCLEOTIDE SEQUENCE [LARGE SCALE GENOMIC DNA]</scope>
    <source>
        <strain evidence="12 13">BP57</strain>
    </source>
</reference>
<dbReference type="FunFam" id="3.40.800.10:FF:000012">
    <property type="entry name" value="Arginase"/>
    <property type="match status" value="1"/>
</dbReference>
<dbReference type="NCBIfam" id="TIGR01229">
    <property type="entry name" value="rocF_arginase"/>
    <property type="match status" value="1"/>
</dbReference>
<dbReference type="GO" id="GO:0005829">
    <property type="term" value="C:cytosol"/>
    <property type="evidence" value="ECO:0007669"/>
    <property type="project" value="TreeGrafter"/>
</dbReference>
<name>A0A8H8D943_9ASCO</name>
<proteinExistence type="inferred from homology"/>
<dbReference type="InterPro" id="IPR020855">
    <property type="entry name" value="Ureohydrolase_Mn_BS"/>
</dbReference>
<dbReference type="InterPro" id="IPR023696">
    <property type="entry name" value="Ureohydrolase_dom_sf"/>
</dbReference>
<keyword evidence="4 11" id="KW-0056">Arginine metabolism</keyword>
<dbReference type="EC" id="3.5.3.1" evidence="2 11"/>
<evidence type="ECO:0000256" key="10">
    <source>
        <dbReference type="RuleBase" id="RU003684"/>
    </source>
</evidence>
<dbReference type="InterPro" id="IPR014033">
    <property type="entry name" value="Arginase"/>
</dbReference>
<dbReference type="GO" id="GO:0000050">
    <property type="term" value="P:urea cycle"/>
    <property type="evidence" value="ECO:0007669"/>
    <property type="project" value="UniProtKB-UniPathway"/>
</dbReference>
<evidence type="ECO:0000313" key="12">
    <source>
        <dbReference type="EMBL" id="KAG5417788.1"/>
    </source>
</evidence>
<accession>A0A8H8D943</accession>
<comment type="cofactor">
    <cofactor evidence="11">
        <name>Mn(2+)</name>
        <dbReference type="ChEBI" id="CHEBI:29035"/>
    </cofactor>
    <text evidence="11">Binds 2 manganese ions per subunit.</text>
</comment>
<dbReference type="PROSITE" id="PS51409">
    <property type="entry name" value="ARGINASE_2"/>
    <property type="match status" value="1"/>
</dbReference>
<organism evidence="12 13">
    <name type="scientific">Candida metapsilosis</name>
    <dbReference type="NCBI Taxonomy" id="273372"/>
    <lineage>
        <taxon>Eukaryota</taxon>
        <taxon>Fungi</taxon>
        <taxon>Dikarya</taxon>
        <taxon>Ascomycota</taxon>
        <taxon>Saccharomycotina</taxon>
        <taxon>Pichiomycetes</taxon>
        <taxon>Debaryomycetaceae</taxon>
        <taxon>Candida/Lodderomyces clade</taxon>
        <taxon>Candida</taxon>
    </lineage>
</organism>
<dbReference type="InterPro" id="IPR006035">
    <property type="entry name" value="Ureohydrolase"/>
</dbReference>
<dbReference type="PANTHER" id="PTHR43782:SF3">
    <property type="entry name" value="ARGINASE"/>
    <property type="match status" value="1"/>
</dbReference>
<evidence type="ECO:0000256" key="8">
    <source>
        <dbReference type="ARBA" id="ARBA00047391"/>
    </source>
</evidence>
<keyword evidence="6 10" id="KW-0378">Hydrolase</keyword>
<comment type="pathway">
    <text evidence="1">Nitrogen metabolism; urea cycle; L-ornithine and urea from L-arginine: step 1/1.</text>
</comment>
<evidence type="ECO:0000256" key="9">
    <source>
        <dbReference type="PROSITE-ProRule" id="PRU00742"/>
    </source>
</evidence>
<evidence type="ECO:0000256" key="3">
    <source>
        <dbReference type="ARBA" id="ARBA00018123"/>
    </source>
</evidence>
<evidence type="ECO:0000256" key="5">
    <source>
        <dbReference type="ARBA" id="ARBA00022723"/>
    </source>
</evidence>
<keyword evidence="13" id="KW-1185">Reference proteome</keyword>
<dbReference type="GO" id="GO:0006525">
    <property type="term" value="P:arginine metabolic process"/>
    <property type="evidence" value="ECO:0007669"/>
    <property type="project" value="UniProtKB-KW"/>
</dbReference>
<dbReference type="Pfam" id="PF00491">
    <property type="entry name" value="Arginase"/>
    <property type="match status" value="1"/>
</dbReference>
<dbReference type="OrthoDB" id="9992747at2759"/>
<dbReference type="RefSeq" id="XP_067546904.1">
    <property type="nucleotide sequence ID" value="XM_067694599.1"/>
</dbReference>
<evidence type="ECO:0000256" key="7">
    <source>
        <dbReference type="ARBA" id="ARBA00023211"/>
    </source>
</evidence>
<protein>
    <recommendedName>
        <fullName evidence="3 11">Arginase</fullName>
        <ecNumber evidence="2 11">3.5.3.1</ecNumber>
    </recommendedName>
</protein>
<dbReference type="CDD" id="cd09989">
    <property type="entry name" value="Arginase"/>
    <property type="match status" value="1"/>
</dbReference>
<dbReference type="AlphaFoldDB" id="A0A8H8D943"/>
<dbReference type="PRINTS" id="PR00116">
    <property type="entry name" value="ARGINASE"/>
</dbReference>
<evidence type="ECO:0000256" key="4">
    <source>
        <dbReference type="ARBA" id="ARBA00022503"/>
    </source>
</evidence>
<sequence length="316" mass="34051">MSIEYKFHPDKKATIITAPFSGGQPKGGVELGPEYILNAGFQKQIESLGWTTKLINPLANASLEEKKSNIKDDFGVKNTAIVSKCCQLLFEASKASLSEGRLPLVVGGDHSIGTATVGASLAHNPDTCVVWVDAHADINSPKTTDSGNLHGCPLSFLMGIDEDSYPPEYGWVPRVLKSNKLVYIGLRDVDEGEKKILREHNIAAFSMYHIDKYGIGKVVEMALDKVNPSRDCPIHLSYDVDAIDPSFVPATGTRVEGGLSLREGLFVAEEIAQSGLLQSLDIVETNPMLAETEEHVLDTVSAACAIGRCALGQTLL</sequence>
<dbReference type="GO" id="GO:0030145">
    <property type="term" value="F:manganese ion binding"/>
    <property type="evidence" value="ECO:0007669"/>
    <property type="project" value="TreeGrafter"/>
</dbReference>
<dbReference type="Proteomes" id="UP000669133">
    <property type="component" value="Unassembled WGS sequence"/>
</dbReference>
<dbReference type="PROSITE" id="PS01053">
    <property type="entry name" value="ARGINASE_1"/>
    <property type="match status" value="1"/>
</dbReference>
<evidence type="ECO:0000256" key="2">
    <source>
        <dbReference type="ARBA" id="ARBA00012168"/>
    </source>
</evidence>
<evidence type="ECO:0000313" key="13">
    <source>
        <dbReference type="Proteomes" id="UP000669133"/>
    </source>
</evidence>
<evidence type="ECO:0000256" key="11">
    <source>
        <dbReference type="RuleBase" id="RU361159"/>
    </source>
</evidence>
<evidence type="ECO:0000256" key="1">
    <source>
        <dbReference type="ARBA" id="ARBA00005098"/>
    </source>
</evidence>
<keyword evidence="7 11" id="KW-0464">Manganese</keyword>
<dbReference type="UniPathway" id="UPA00158">
    <property type="reaction ID" value="UER00270"/>
</dbReference>
<comment type="caution">
    <text evidence="12">The sequence shown here is derived from an EMBL/GenBank/DDBJ whole genome shotgun (WGS) entry which is preliminary data.</text>
</comment>
<dbReference type="SUPFAM" id="SSF52768">
    <property type="entry name" value="Arginase/deacetylase"/>
    <property type="match status" value="1"/>
</dbReference>
<gene>
    <name evidence="12" type="ORF">I9W82_005424</name>
</gene>
<dbReference type="EMBL" id="JAEOAQ010000007">
    <property type="protein sequence ID" value="KAG5417788.1"/>
    <property type="molecule type" value="Genomic_DNA"/>
</dbReference>
<evidence type="ECO:0000256" key="6">
    <source>
        <dbReference type="ARBA" id="ARBA00022801"/>
    </source>
</evidence>
<dbReference type="GeneID" id="93654053"/>
<dbReference type="GO" id="GO:0004053">
    <property type="term" value="F:arginase activity"/>
    <property type="evidence" value="ECO:0007669"/>
    <property type="project" value="UniProtKB-EC"/>
</dbReference>
<comment type="catalytic activity">
    <reaction evidence="8 11">
        <text>L-arginine + H2O = urea + L-ornithine</text>
        <dbReference type="Rhea" id="RHEA:20569"/>
        <dbReference type="ChEBI" id="CHEBI:15377"/>
        <dbReference type="ChEBI" id="CHEBI:16199"/>
        <dbReference type="ChEBI" id="CHEBI:32682"/>
        <dbReference type="ChEBI" id="CHEBI:46911"/>
        <dbReference type="EC" id="3.5.3.1"/>
    </reaction>
</comment>
<comment type="similarity">
    <text evidence="9 10">Belongs to the arginase family.</text>
</comment>
<dbReference type="Gene3D" id="3.40.800.10">
    <property type="entry name" value="Ureohydrolase domain"/>
    <property type="match status" value="1"/>
</dbReference>
<dbReference type="PANTHER" id="PTHR43782">
    <property type="entry name" value="ARGINASE"/>
    <property type="match status" value="1"/>
</dbReference>
<keyword evidence="5 11" id="KW-0479">Metal-binding</keyword>